<accession>A0AAV7GN91</accession>
<keyword evidence="2" id="KW-1185">Reference proteome</keyword>
<dbReference type="AlphaFoldDB" id="A0AAV7GN91"/>
<gene>
    <name evidence="1" type="ORF">IEQ34_013356</name>
</gene>
<comment type="caution">
    <text evidence="1">The sequence shown here is derived from an EMBL/GenBank/DDBJ whole genome shotgun (WGS) entry which is preliminary data.</text>
</comment>
<dbReference type="Proteomes" id="UP000775213">
    <property type="component" value="Unassembled WGS sequence"/>
</dbReference>
<evidence type="ECO:0000313" key="2">
    <source>
        <dbReference type="Proteomes" id="UP000775213"/>
    </source>
</evidence>
<sequence length="210" mass="23153">MAATAGWTSNNGRSVKVQWRRTGGKGLPAVIYKFILNHKSPQASGWLGSSGNPDGSRSSKNLTTSLIAGLAAGVHRFPPLSRRKLLPNEIHQYQLFRLRLGIYRPPPTYHFKHQRPKGEDVGGSCGLTCSRQLRREVTKRSNHSRRAQVRPAFVELGEAKVAEAAIELAIKEDVAGLNVAVEDDALPFLVEIEQRCCHAANDAEANRPRE</sequence>
<proteinExistence type="predicted"/>
<evidence type="ECO:0000313" key="1">
    <source>
        <dbReference type="EMBL" id="KAH0458041.1"/>
    </source>
</evidence>
<name>A0AAV7GN91_DENCH</name>
<reference evidence="1 2" key="1">
    <citation type="journal article" date="2021" name="Hortic Res">
        <title>Chromosome-scale assembly of the Dendrobium chrysotoxum genome enhances the understanding of orchid evolution.</title>
        <authorList>
            <person name="Zhang Y."/>
            <person name="Zhang G.Q."/>
            <person name="Zhang D."/>
            <person name="Liu X.D."/>
            <person name="Xu X.Y."/>
            <person name="Sun W.H."/>
            <person name="Yu X."/>
            <person name="Zhu X."/>
            <person name="Wang Z.W."/>
            <person name="Zhao X."/>
            <person name="Zhong W.Y."/>
            <person name="Chen H."/>
            <person name="Yin W.L."/>
            <person name="Huang T."/>
            <person name="Niu S.C."/>
            <person name="Liu Z.J."/>
        </authorList>
    </citation>
    <scope>NUCLEOTIDE SEQUENCE [LARGE SCALE GENOMIC DNA]</scope>
    <source>
        <strain evidence="1">Lindl</strain>
    </source>
</reference>
<protein>
    <submittedName>
        <fullName evidence="1">Uncharacterized protein</fullName>
    </submittedName>
</protein>
<organism evidence="1 2">
    <name type="scientific">Dendrobium chrysotoxum</name>
    <name type="common">Orchid</name>
    <dbReference type="NCBI Taxonomy" id="161865"/>
    <lineage>
        <taxon>Eukaryota</taxon>
        <taxon>Viridiplantae</taxon>
        <taxon>Streptophyta</taxon>
        <taxon>Embryophyta</taxon>
        <taxon>Tracheophyta</taxon>
        <taxon>Spermatophyta</taxon>
        <taxon>Magnoliopsida</taxon>
        <taxon>Liliopsida</taxon>
        <taxon>Asparagales</taxon>
        <taxon>Orchidaceae</taxon>
        <taxon>Epidendroideae</taxon>
        <taxon>Malaxideae</taxon>
        <taxon>Dendrobiinae</taxon>
        <taxon>Dendrobium</taxon>
    </lineage>
</organism>
<dbReference type="EMBL" id="JAGFBR010000012">
    <property type="protein sequence ID" value="KAH0458041.1"/>
    <property type="molecule type" value="Genomic_DNA"/>
</dbReference>